<evidence type="ECO:0000313" key="1">
    <source>
        <dbReference type="EMBL" id="MBA8915378.1"/>
    </source>
</evidence>
<dbReference type="Proteomes" id="UP000543554">
    <property type="component" value="Unassembled WGS sequence"/>
</dbReference>
<organism evidence="1 2">
    <name type="scientific">Methylorubrum thiocyanatum</name>
    <dbReference type="NCBI Taxonomy" id="47958"/>
    <lineage>
        <taxon>Bacteria</taxon>
        <taxon>Pseudomonadati</taxon>
        <taxon>Pseudomonadota</taxon>
        <taxon>Alphaproteobacteria</taxon>
        <taxon>Hyphomicrobiales</taxon>
        <taxon>Methylobacteriaceae</taxon>
        <taxon>Methylorubrum</taxon>
    </lineage>
</organism>
<proteinExistence type="predicted"/>
<gene>
    <name evidence="1" type="ORF">HNR51_004484</name>
</gene>
<keyword evidence="2" id="KW-1185">Reference proteome</keyword>
<name>A0AA40S6F2_9HYPH</name>
<reference evidence="1 2" key="1">
    <citation type="submission" date="2020-08" db="EMBL/GenBank/DDBJ databases">
        <title>Genomic Encyclopedia of Type Strains, Phase IV (KMG-IV): sequencing the most valuable type-strain genomes for metagenomic binning, comparative biology and taxonomic classification.</title>
        <authorList>
            <person name="Goeker M."/>
        </authorList>
    </citation>
    <scope>NUCLEOTIDE SEQUENCE [LARGE SCALE GENOMIC DNA]</scope>
    <source>
        <strain evidence="1 2">DSM 11490</strain>
    </source>
</reference>
<accession>A0AA40S6F2</accession>
<comment type="caution">
    <text evidence="1">The sequence shown here is derived from an EMBL/GenBank/DDBJ whole genome shotgun (WGS) entry which is preliminary data.</text>
</comment>
<sequence length="27" mass="2743">MLDVILLAAGLAFFAATAGYASLCARL</sequence>
<evidence type="ECO:0000313" key="2">
    <source>
        <dbReference type="Proteomes" id="UP000543554"/>
    </source>
</evidence>
<dbReference type="EMBL" id="JACJIB010000009">
    <property type="protein sequence ID" value="MBA8915378.1"/>
    <property type="molecule type" value="Genomic_DNA"/>
</dbReference>
<dbReference type="AlphaFoldDB" id="A0AA40S6F2"/>
<protein>
    <submittedName>
        <fullName evidence="1">Uncharacterized protein</fullName>
    </submittedName>
</protein>